<dbReference type="SUPFAM" id="SSF46689">
    <property type="entry name" value="Homeodomain-like"/>
    <property type="match status" value="2"/>
</dbReference>
<name>W9R8G5_9ROSA</name>
<evidence type="ECO:0000259" key="8">
    <source>
        <dbReference type="PROSITE" id="PS51293"/>
    </source>
</evidence>
<evidence type="ECO:0000256" key="4">
    <source>
        <dbReference type="ARBA" id="ARBA00023163"/>
    </source>
</evidence>
<gene>
    <name evidence="10" type="ORF">L484_026360</name>
</gene>
<dbReference type="Pfam" id="PF23082">
    <property type="entry name" value="Myb_DNA-binding_2"/>
    <property type="match status" value="1"/>
</dbReference>
<keyword evidence="4" id="KW-0804">Transcription</keyword>
<feature type="domain" description="SANT" evidence="8">
    <location>
        <begin position="129"/>
        <end position="177"/>
    </location>
</feature>
<dbReference type="AlphaFoldDB" id="W9R8G5"/>
<proteinExistence type="predicted"/>
<dbReference type="InterPro" id="IPR017930">
    <property type="entry name" value="Myb_dom"/>
</dbReference>
<evidence type="ECO:0000259" key="7">
    <source>
        <dbReference type="PROSITE" id="PS50090"/>
    </source>
</evidence>
<dbReference type="PROSITE" id="PS50090">
    <property type="entry name" value="MYB_LIKE"/>
    <property type="match status" value="2"/>
</dbReference>
<feature type="domain" description="Myb-like" evidence="7">
    <location>
        <begin position="19"/>
        <end position="73"/>
    </location>
</feature>
<evidence type="ECO:0000256" key="6">
    <source>
        <dbReference type="SAM" id="MobiDB-lite"/>
    </source>
</evidence>
<feature type="domain" description="SANT" evidence="8">
    <location>
        <begin position="22"/>
        <end position="76"/>
    </location>
</feature>
<dbReference type="CDD" id="cd00167">
    <property type="entry name" value="SANT"/>
    <property type="match status" value="2"/>
</dbReference>
<feature type="compositionally biased region" description="Basic and acidic residues" evidence="6">
    <location>
        <begin position="118"/>
        <end position="127"/>
    </location>
</feature>
<accession>W9R8G5</accession>
<keyword evidence="3" id="KW-0238">DNA-binding</keyword>
<dbReference type="InterPro" id="IPR001005">
    <property type="entry name" value="SANT/Myb"/>
</dbReference>
<dbReference type="FunFam" id="1.10.10.60:FF:000154">
    <property type="entry name" value="Transcription factor SRM1"/>
    <property type="match status" value="1"/>
</dbReference>
<dbReference type="PANTHER" id="PTHR44042">
    <property type="entry name" value="DUPLICATED HOMEODOMAIN-LIKE SUPERFAMILY PROTEIN-RELATED"/>
    <property type="match status" value="1"/>
</dbReference>
<feature type="region of interest" description="Disordered" evidence="6">
    <location>
        <begin position="107"/>
        <end position="127"/>
    </location>
</feature>
<dbReference type="SMART" id="SM00717">
    <property type="entry name" value="SANT"/>
    <property type="match status" value="2"/>
</dbReference>
<dbReference type="STRING" id="981085.W9R8G5"/>
<feature type="domain" description="Myb-like" evidence="7">
    <location>
        <begin position="121"/>
        <end position="173"/>
    </location>
</feature>
<dbReference type="KEGG" id="mnt:21409021"/>
<keyword evidence="2" id="KW-0805">Transcription regulation</keyword>
<evidence type="ECO:0000259" key="9">
    <source>
        <dbReference type="PROSITE" id="PS51294"/>
    </source>
</evidence>
<keyword evidence="5" id="KW-0539">Nucleus</keyword>
<dbReference type="InterPro" id="IPR017884">
    <property type="entry name" value="SANT_dom"/>
</dbReference>
<dbReference type="GO" id="GO:0003677">
    <property type="term" value="F:DNA binding"/>
    <property type="evidence" value="ECO:0007669"/>
    <property type="project" value="UniProtKB-KW"/>
</dbReference>
<evidence type="ECO:0000313" key="11">
    <source>
        <dbReference type="Proteomes" id="UP000030645"/>
    </source>
</evidence>
<dbReference type="Gene3D" id="1.10.10.60">
    <property type="entry name" value="Homeodomain-like"/>
    <property type="match status" value="2"/>
</dbReference>
<protein>
    <submittedName>
        <fullName evidence="10">Transcription factor</fullName>
    </submittedName>
</protein>
<sequence>METLHPTWYLPNSSWLFQGISQSSTEWTKEENKKFESALAIYDETTPNRWAKVAEMIPGKSVYDVIKQYKELEEDVCDIEAGRVPIPGYFSPSDFTTIDLVDDRDDSFRKKPQSARASSDHERKKGVPWTKDEHRQFLLGLLKYGKGDWRNISRNFVVTKTPTQVASHAQKYFLRQHSGGKDKRRPSIHDFTTVNLRESNTSPSENIINLPNFFDHSSVVHSEEAHKGLLDWNIPSEEALMVLGSTCGNLFMNSPYDISSPKLPLRQNLYGGGARFAAHTKPQSSMFEMQTSRY</sequence>
<dbReference type="Pfam" id="PF00249">
    <property type="entry name" value="Myb_DNA-binding"/>
    <property type="match status" value="1"/>
</dbReference>
<dbReference type="GO" id="GO:0005634">
    <property type="term" value="C:nucleus"/>
    <property type="evidence" value="ECO:0007669"/>
    <property type="project" value="UniProtKB-SubCell"/>
</dbReference>
<organism evidence="10 11">
    <name type="scientific">Morus notabilis</name>
    <dbReference type="NCBI Taxonomy" id="981085"/>
    <lineage>
        <taxon>Eukaryota</taxon>
        <taxon>Viridiplantae</taxon>
        <taxon>Streptophyta</taxon>
        <taxon>Embryophyta</taxon>
        <taxon>Tracheophyta</taxon>
        <taxon>Spermatophyta</taxon>
        <taxon>Magnoliopsida</taxon>
        <taxon>eudicotyledons</taxon>
        <taxon>Gunneridae</taxon>
        <taxon>Pentapetalae</taxon>
        <taxon>rosids</taxon>
        <taxon>fabids</taxon>
        <taxon>Rosales</taxon>
        <taxon>Moraceae</taxon>
        <taxon>Moreae</taxon>
        <taxon>Morus</taxon>
    </lineage>
</organism>
<dbReference type="OrthoDB" id="118550at2759"/>
<evidence type="ECO:0000313" key="10">
    <source>
        <dbReference type="EMBL" id="EXB58159.1"/>
    </source>
</evidence>
<dbReference type="PROSITE" id="PS51293">
    <property type="entry name" value="SANT"/>
    <property type="match status" value="2"/>
</dbReference>
<dbReference type="PROSITE" id="PS51294">
    <property type="entry name" value="HTH_MYB"/>
    <property type="match status" value="1"/>
</dbReference>
<evidence type="ECO:0000256" key="5">
    <source>
        <dbReference type="ARBA" id="ARBA00023242"/>
    </source>
</evidence>
<comment type="subcellular location">
    <subcellularLocation>
        <location evidence="1">Nucleus</location>
    </subcellularLocation>
</comment>
<dbReference type="NCBIfam" id="TIGR01557">
    <property type="entry name" value="myb_SHAQKYF"/>
    <property type="match status" value="1"/>
</dbReference>
<dbReference type="InterPro" id="IPR009057">
    <property type="entry name" value="Homeodomain-like_sf"/>
</dbReference>
<evidence type="ECO:0000256" key="3">
    <source>
        <dbReference type="ARBA" id="ARBA00023125"/>
    </source>
</evidence>
<dbReference type="FunFam" id="1.10.10.60:FF:000009">
    <property type="entry name" value="transcription factor MYB1R1"/>
    <property type="match status" value="1"/>
</dbReference>
<dbReference type="Proteomes" id="UP000030645">
    <property type="component" value="Unassembled WGS sequence"/>
</dbReference>
<dbReference type="PANTHER" id="PTHR44042:SF6">
    <property type="entry name" value="DUPLICATED HOMEODOMAIN-LIKE SUPERFAMILY PROTEIN"/>
    <property type="match status" value="1"/>
</dbReference>
<reference evidence="11" key="1">
    <citation type="submission" date="2013-01" db="EMBL/GenBank/DDBJ databases">
        <title>Draft Genome Sequence of a Mulberry Tree, Morus notabilis C.K. Schneid.</title>
        <authorList>
            <person name="He N."/>
            <person name="Zhao S."/>
        </authorList>
    </citation>
    <scope>NUCLEOTIDE SEQUENCE</scope>
</reference>
<evidence type="ECO:0000256" key="1">
    <source>
        <dbReference type="ARBA" id="ARBA00004123"/>
    </source>
</evidence>
<keyword evidence="11" id="KW-1185">Reference proteome</keyword>
<feature type="domain" description="HTH myb-type" evidence="9">
    <location>
        <begin position="121"/>
        <end position="177"/>
    </location>
</feature>
<dbReference type="eggNOG" id="KOG0724">
    <property type="taxonomic scope" value="Eukaryota"/>
</dbReference>
<dbReference type="InterPro" id="IPR006447">
    <property type="entry name" value="Myb_dom_plants"/>
</dbReference>
<evidence type="ECO:0000256" key="2">
    <source>
        <dbReference type="ARBA" id="ARBA00023015"/>
    </source>
</evidence>
<dbReference type="EMBL" id="KE344356">
    <property type="protein sequence ID" value="EXB58159.1"/>
    <property type="molecule type" value="Genomic_DNA"/>
</dbReference>